<evidence type="ECO:0000259" key="19">
    <source>
        <dbReference type="Pfam" id="PF12804"/>
    </source>
</evidence>
<dbReference type="Pfam" id="PF12804">
    <property type="entry name" value="NTP_transf_3"/>
    <property type="match status" value="1"/>
</dbReference>
<keyword evidence="12 18" id="KW-0511">Multifunctional enzyme</keyword>
<proteinExistence type="inferred from homology"/>
<dbReference type="PANTHER" id="PTHR43584">
    <property type="entry name" value="NUCLEOTIDYL TRANSFERASE"/>
    <property type="match status" value="1"/>
</dbReference>
<evidence type="ECO:0000256" key="6">
    <source>
        <dbReference type="ARBA" id="ARBA00022695"/>
    </source>
</evidence>
<comment type="subcellular location">
    <subcellularLocation>
        <location evidence="1 18">Cytoplasm</location>
    </subcellularLocation>
</comment>
<evidence type="ECO:0000256" key="15">
    <source>
        <dbReference type="ARBA" id="ARBA00048247"/>
    </source>
</evidence>
<name>A0AAW5R591_9HYPH</name>
<dbReference type="InterPro" id="IPR005882">
    <property type="entry name" value="Bifunctional_GlmU"/>
</dbReference>
<feature type="binding site" evidence="18">
    <location>
        <position position="367"/>
    </location>
    <ligand>
        <name>UDP-N-acetyl-alpha-D-glucosamine</name>
        <dbReference type="ChEBI" id="CHEBI:57705"/>
    </ligand>
</feature>
<evidence type="ECO:0000313" key="21">
    <source>
        <dbReference type="Proteomes" id="UP001320898"/>
    </source>
</evidence>
<dbReference type="GO" id="GO:0008360">
    <property type="term" value="P:regulation of cell shape"/>
    <property type="evidence" value="ECO:0007669"/>
    <property type="project" value="UniProtKB-KW"/>
</dbReference>
<dbReference type="CDD" id="cd03353">
    <property type="entry name" value="LbH_GlmU_C"/>
    <property type="match status" value="1"/>
</dbReference>
<comment type="pathway">
    <text evidence="18">Bacterial outer membrane biogenesis; LPS lipid A biosynthesis.</text>
</comment>
<feature type="domain" description="MobA-like NTP transferase" evidence="19">
    <location>
        <begin position="9"/>
        <end position="143"/>
    </location>
</feature>
<feature type="binding site" evidence="18">
    <location>
        <position position="162"/>
    </location>
    <ligand>
        <name>UDP-N-acetyl-alpha-D-glucosamine</name>
        <dbReference type="ChEBI" id="CHEBI:57705"/>
    </ligand>
</feature>
<keyword evidence="5 18" id="KW-0808">Transferase</keyword>
<evidence type="ECO:0000313" key="20">
    <source>
        <dbReference type="EMBL" id="MCT8974078.1"/>
    </source>
</evidence>
<keyword evidence="4 18" id="KW-0963">Cytoplasm</keyword>
<keyword evidence="8 18" id="KW-0677">Repeat</keyword>
<dbReference type="GO" id="GO:0009252">
    <property type="term" value="P:peptidoglycan biosynthetic process"/>
    <property type="evidence" value="ECO:0007669"/>
    <property type="project" value="UniProtKB-UniRule"/>
</dbReference>
<dbReference type="GO" id="GO:0019134">
    <property type="term" value="F:glucosamine-1-phosphate N-acetyltransferase activity"/>
    <property type="evidence" value="ECO:0007669"/>
    <property type="project" value="UniProtKB-UniRule"/>
</dbReference>
<feature type="binding site" evidence="18">
    <location>
        <begin position="11"/>
        <end position="14"/>
    </location>
    <ligand>
        <name>UDP-N-acetyl-alpha-D-glucosamine</name>
        <dbReference type="ChEBI" id="CHEBI:57705"/>
    </ligand>
</feature>
<feature type="binding site" evidence="18">
    <location>
        <position position="25"/>
    </location>
    <ligand>
        <name>UDP-N-acetyl-alpha-D-glucosamine</name>
        <dbReference type="ChEBI" id="CHEBI:57705"/>
    </ligand>
</feature>
<dbReference type="EMBL" id="JALIDZ010000010">
    <property type="protein sequence ID" value="MCT8974078.1"/>
    <property type="molecule type" value="Genomic_DNA"/>
</dbReference>
<dbReference type="PANTHER" id="PTHR43584:SF3">
    <property type="entry name" value="BIFUNCTIONAL PROTEIN GLMU"/>
    <property type="match status" value="1"/>
</dbReference>
<dbReference type="SUPFAM" id="SSF51161">
    <property type="entry name" value="Trimeric LpxA-like enzymes"/>
    <property type="match status" value="1"/>
</dbReference>
<comment type="catalytic activity">
    <reaction evidence="16 18">
        <text>N-acetyl-alpha-D-glucosamine 1-phosphate + UTP + H(+) = UDP-N-acetyl-alpha-D-glucosamine + diphosphate</text>
        <dbReference type="Rhea" id="RHEA:13509"/>
        <dbReference type="ChEBI" id="CHEBI:15378"/>
        <dbReference type="ChEBI" id="CHEBI:33019"/>
        <dbReference type="ChEBI" id="CHEBI:46398"/>
        <dbReference type="ChEBI" id="CHEBI:57705"/>
        <dbReference type="ChEBI" id="CHEBI:57776"/>
        <dbReference type="EC" id="2.7.7.23"/>
    </reaction>
</comment>
<dbReference type="InterPro" id="IPR029044">
    <property type="entry name" value="Nucleotide-diphossugar_trans"/>
</dbReference>
<dbReference type="AlphaFoldDB" id="A0AAW5R591"/>
<evidence type="ECO:0000256" key="9">
    <source>
        <dbReference type="ARBA" id="ARBA00022842"/>
    </source>
</evidence>
<feature type="binding site" evidence="18">
    <location>
        <position position="234"/>
    </location>
    <ligand>
        <name>UDP-N-acetyl-alpha-D-glucosamine</name>
        <dbReference type="ChEBI" id="CHEBI:57705"/>
    </ligand>
</feature>
<reference evidence="20 21" key="1">
    <citation type="submission" date="2022-04" db="EMBL/GenBank/DDBJ databases">
        <authorList>
            <person name="Ye Y.-Q."/>
            <person name="Du Z.-J."/>
        </authorList>
    </citation>
    <scope>NUCLEOTIDE SEQUENCE [LARGE SCALE GENOMIC DNA]</scope>
    <source>
        <strain evidence="20 21">A6E488</strain>
    </source>
</reference>
<evidence type="ECO:0000256" key="4">
    <source>
        <dbReference type="ARBA" id="ARBA00022490"/>
    </source>
</evidence>
<dbReference type="PROSITE" id="PS00101">
    <property type="entry name" value="HEXAPEP_TRANSFERASES"/>
    <property type="match status" value="1"/>
</dbReference>
<evidence type="ECO:0000256" key="16">
    <source>
        <dbReference type="ARBA" id="ARBA00048493"/>
    </source>
</evidence>
<dbReference type="Pfam" id="PF00132">
    <property type="entry name" value="Hexapep"/>
    <property type="match status" value="2"/>
</dbReference>
<comment type="subunit">
    <text evidence="18">Homotrimer.</text>
</comment>
<comment type="cofactor">
    <cofactor evidence="18">
        <name>Mg(2+)</name>
        <dbReference type="ChEBI" id="CHEBI:18420"/>
    </cofactor>
    <text evidence="18">Binds 1 Mg(2+) ion per subunit.</text>
</comment>
<dbReference type="SUPFAM" id="SSF53448">
    <property type="entry name" value="Nucleotide-diphospho-sugar transferases"/>
    <property type="match status" value="1"/>
</dbReference>
<comment type="similarity">
    <text evidence="2 18">In the C-terminal section; belongs to the transferase hexapeptide repeat family.</text>
</comment>
<dbReference type="Gene3D" id="2.160.10.10">
    <property type="entry name" value="Hexapeptide repeat proteins"/>
    <property type="match status" value="1"/>
</dbReference>
<evidence type="ECO:0000256" key="18">
    <source>
        <dbReference type="HAMAP-Rule" id="MF_01631"/>
    </source>
</evidence>
<comment type="function">
    <text evidence="17 18">Catalyzes the last two sequential reactions in the de novo biosynthetic pathway for UDP-N-acetylglucosamine (UDP-GlcNAc). The C-terminal domain catalyzes the transfer of acetyl group from acetyl coenzyme A to glucosamine-1-phosphate (GlcN-1-P) to produce N-acetylglucosamine-1-phosphate (GlcNAc-1-P), which is converted into UDP-GlcNAc by the transfer of uridine 5-monophosphate (from uridine 5-triphosphate), a reaction catalyzed by the N-terminal domain.</text>
</comment>
<dbReference type="Gene3D" id="3.90.550.10">
    <property type="entry name" value="Spore Coat Polysaccharide Biosynthesis Protein SpsA, Chain A"/>
    <property type="match status" value="1"/>
</dbReference>
<dbReference type="NCBIfam" id="NF010933">
    <property type="entry name" value="PRK14353.1"/>
    <property type="match status" value="1"/>
</dbReference>
<feature type="region of interest" description="N-acetyltransferase" evidence="18">
    <location>
        <begin position="258"/>
        <end position="461"/>
    </location>
</feature>
<feature type="region of interest" description="Pyrophosphorylase" evidence="18">
    <location>
        <begin position="1"/>
        <end position="236"/>
    </location>
</feature>
<gene>
    <name evidence="18 20" type="primary">glmU</name>
    <name evidence="20" type="ORF">MUB46_19615</name>
</gene>
<feature type="binding site" evidence="18">
    <location>
        <position position="83"/>
    </location>
    <ligand>
        <name>UDP-N-acetyl-alpha-D-glucosamine</name>
        <dbReference type="ChEBI" id="CHEBI:57705"/>
    </ligand>
</feature>
<evidence type="ECO:0000256" key="13">
    <source>
        <dbReference type="ARBA" id="ARBA00023315"/>
    </source>
</evidence>
<dbReference type="InterPro" id="IPR025877">
    <property type="entry name" value="MobA-like_NTP_Trfase"/>
</dbReference>
<evidence type="ECO:0000256" key="7">
    <source>
        <dbReference type="ARBA" id="ARBA00022723"/>
    </source>
</evidence>
<organism evidence="20 21">
    <name type="scientific">Microbaculum marinisediminis</name>
    <dbReference type="NCBI Taxonomy" id="2931392"/>
    <lineage>
        <taxon>Bacteria</taxon>
        <taxon>Pseudomonadati</taxon>
        <taxon>Pseudomonadota</taxon>
        <taxon>Alphaproteobacteria</taxon>
        <taxon>Hyphomicrobiales</taxon>
        <taxon>Tepidamorphaceae</taxon>
        <taxon>Microbaculum</taxon>
    </lineage>
</organism>
<evidence type="ECO:0000256" key="3">
    <source>
        <dbReference type="ARBA" id="ARBA00007947"/>
    </source>
</evidence>
<keyword evidence="13 18" id="KW-0012">Acyltransferase</keyword>
<evidence type="ECO:0000256" key="12">
    <source>
        <dbReference type="ARBA" id="ARBA00023268"/>
    </source>
</evidence>
<comment type="pathway">
    <text evidence="18">Nucleotide-sugar biosynthesis; UDP-N-acetyl-alpha-D-glucosamine biosynthesis; UDP-N-acetyl-alpha-D-glucosamine from N-acetyl-alpha-D-glucosamine 1-phosphate: step 1/1.</text>
</comment>
<dbReference type="GO" id="GO:0006048">
    <property type="term" value="P:UDP-N-acetylglucosamine biosynthetic process"/>
    <property type="evidence" value="ECO:0007669"/>
    <property type="project" value="InterPro"/>
</dbReference>
<evidence type="ECO:0000256" key="2">
    <source>
        <dbReference type="ARBA" id="ARBA00007707"/>
    </source>
</evidence>
<dbReference type="GO" id="GO:0016020">
    <property type="term" value="C:membrane"/>
    <property type="evidence" value="ECO:0007669"/>
    <property type="project" value="GOC"/>
</dbReference>
<dbReference type="Proteomes" id="UP001320898">
    <property type="component" value="Unassembled WGS sequence"/>
</dbReference>
<comment type="catalytic activity">
    <reaction evidence="15 18">
        <text>alpha-D-glucosamine 1-phosphate + acetyl-CoA = N-acetyl-alpha-D-glucosamine 1-phosphate + CoA + H(+)</text>
        <dbReference type="Rhea" id="RHEA:13725"/>
        <dbReference type="ChEBI" id="CHEBI:15378"/>
        <dbReference type="ChEBI" id="CHEBI:57287"/>
        <dbReference type="ChEBI" id="CHEBI:57288"/>
        <dbReference type="ChEBI" id="CHEBI:57776"/>
        <dbReference type="ChEBI" id="CHEBI:58516"/>
        <dbReference type="EC" id="2.3.1.157"/>
    </reaction>
</comment>
<protein>
    <recommendedName>
        <fullName evidence="18">Bifunctional protein GlmU</fullName>
    </recommendedName>
    <domain>
        <recommendedName>
            <fullName evidence="18">UDP-N-acetylglucosamine pyrophosphorylase</fullName>
            <ecNumber evidence="18">2.7.7.23</ecNumber>
        </recommendedName>
        <alternativeName>
            <fullName evidence="18">N-acetylglucosamine-1-phosphate uridyltransferase</fullName>
        </alternativeName>
    </domain>
    <domain>
        <recommendedName>
            <fullName evidence="18">Glucosamine-1-phosphate N-acetyltransferase</fullName>
            <ecNumber evidence="18">2.3.1.157</ecNumber>
        </recommendedName>
    </domain>
</protein>
<feature type="binding site" evidence="18">
    <location>
        <position position="413"/>
    </location>
    <ligand>
        <name>acetyl-CoA</name>
        <dbReference type="ChEBI" id="CHEBI:57288"/>
    </ligand>
</feature>
<keyword evidence="9 18" id="KW-0460">Magnesium</keyword>
<comment type="caution">
    <text evidence="20">The sequence shown here is derived from an EMBL/GenBank/DDBJ whole genome shotgun (WGS) entry which is preliminary data.</text>
</comment>
<dbReference type="EC" id="2.7.7.23" evidence="18"/>
<evidence type="ECO:0000256" key="5">
    <source>
        <dbReference type="ARBA" id="ARBA00022679"/>
    </source>
</evidence>
<feature type="binding site" evidence="18">
    <location>
        <position position="395"/>
    </location>
    <ligand>
        <name>acetyl-CoA</name>
        <dbReference type="ChEBI" id="CHEBI:57288"/>
    </ligand>
</feature>
<dbReference type="CDD" id="cd02540">
    <property type="entry name" value="GT2_GlmU_N_bac"/>
    <property type="match status" value="1"/>
</dbReference>
<dbReference type="GO" id="GO:0005737">
    <property type="term" value="C:cytoplasm"/>
    <property type="evidence" value="ECO:0007669"/>
    <property type="project" value="UniProtKB-SubCell"/>
</dbReference>
<feature type="binding site" evidence="18">
    <location>
        <position position="356"/>
    </location>
    <ligand>
        <name>UDP-N-acetyl-alpha-D-glucosamine</name>
        <dbReference type="ChEBI" id="CHEBI:57705"/>
    </ligand>
</feature>
<feature type="binding site" evidence="18">
    <location>
        <position position="112"/>
    </location>
    <ligand>
        <name>Mg(2+)</name>
        <dbReference type="ChEBI" id="CHEBI:18420"/>
    </ligand>
</feature>
<evidence type="ECO:0000256" key="14">
    <source>
        <dbReference type="ARBA" id="ARBA00023316"/>
    </source>
</evidence>
<dbReference type="GO" id="GO:0000902">
    <property type="term" value="P:cell morphogenesis"/>
    <property type="evidence" value="ECO:0007669"/>
    <property type="project" value="UniProtKB-UniRule"/>
</dbReference>
<dbReference type="GO" id="GO:0000287">
    <property type="term" value="F:magnesium ion binding"/>
    <property type="evidence" value="ECO:0007669"/>
    <property type="project" value="UniProtKB-UniRule"/>
</dbReference>
<keyword evidence="10 18" id="KW-0133">Cell shape</keyword>
<feature type="binding site" evidence="18">
    <location>
        <begin position="88"/>
        <end position="89"/>
    </location>
    <ligand>
        <name>UDP-N-acetyl-alpha-D-glucosamine</name>
        <dbReference type="ChEBI" id="CHEBI:57705"/>
    </ligand>
</feature>
<dbReference type="InterPro" id="IPR011004">
    <property type="entry name" value="Trimer_LpxA-like_sf"/>
</dbReference>
<keyword evidence="7 18" id="KW-0479">Metal-binding</keyword>
<feature type="binding site" evidence="18">
    <location>
        <position position="370"/>
    </location>
    <ligand>
        <name>acetyl-CoA</name>
        <dbReference type="ChEBI" id="CHEBI:57288"/>
    </ligand>
</feature>
<feature type="binding site" evidence="18">
    <location>
        <position position="323"/>
    </location>
    <ligand>
        <name>UDP-N-acetyl-alpha-D-glucosamine</name>
        <dbReference type="ChEBI" id="CHEBI:57705"/>
    </ligand>
</feature>
<evidence type="ECO:0000256" key="1">
    <source>
        <dbReference type="ARBA" id="ARBA00004496"/>
    </source>
</evidence>
<comment type="pathway">
    <text evidence="18">Nucleotide-sugar biosynthesis; UDP-N-acetyl-alpha-D-glucosamine biosynthesis; N-acetyl-alpha-D-glucosamine 1-phosphate from alpha-D-glucosamine 6-phosphate (route II): step 2/2.</text>
</comment>
<keyword evidence="6 18" id="KW-0548">Nucleotidyltransferase</keyword>
<accession>A0AAW5R591</accession>
<dbReference type="InterPro" id="IPR001451">
    <property type="entry name" value="Hexapep"/>
</dbReference>
<dbReference type="GO" id="GO:0009245">
    <property type="term" value="P:lipid A biosynthetic process"/>
    <property type="evidence" value="ECO:0007669"/>
    <property type="project" value="UniProtKB-UniRule"/>
</dbReference>
<dbReference type="GO" id="GO:0003977">
    <property type="term" value="F:UDP-N-acetylglucosamine diphosphorylase activity"/>
    <property type="evidence" value="ECO:0007669"/>
    <property type="project" value="UniProtKB-UniRule"/>
</dbReference>
<feature type="binding site" evidence="18">
    <location>
        <position position="234"/>
    </location>
    <ligand>
        <name>Mg(2+)</name>
        <dbReference type="ChEBI" id="CHEBI:18420"/>
    </ligand>
</feature>
<feature type="binding site" evidence="18">
    <location>
        <position position="148"/>
    </location>
    <ligand>
        <name>UDP-N-acetyl-alpha-D-glucosamine</name>
        <dbReference type="ChEBI" id="CHEBI:57705"/>
    </ligand>
</feature>
<evidence type="ECO:0000256" key="8">
    <source>
        <dbReference type="ARBA" id="ARBA00022737"/>
    </source>
</evidence>
<keyword evidence="21" id="KW-1185">Reference proteome</keyword>
<evidence type="ECO:0000256" key="10">
    <source>
        <dbReference type="ARBA" id="ARBA00022960"/>
    </source>
</evidence>
<feature type="binding site" evidence="18">
    <location>
        <position position="177"/>
    </location>
    <ligand>
        <name>UDP-N-acetyl-alpha-D-glucosamine</name>
        <dbReference type="ChEBI" id="CHEBI:57705"/>
    </ligand>
</feature>
<dbReference type="InterPro" id="IPR038009">
    <property type="entry name" value="GlmU_C_LbH"/>
</dbReference>
<dbReference type="HAMAP" id="MF_01631">
    <property type="entry name" value="GlmU"/>
    <property type="match status" value="1"/>
</dbReference>
<keyword evidence="14 18" id="KW-0961">Cell wall biogenesis/degradation</keyword>
<sequence length="461" mass="47286">MTDRPCLYIVLAAGEGTRMRSAIPKVMHPVAGVPMLGHVLDSISDTTAGTTGDRAVAVVVGPGMDAVSPFLSKRVPEASVHLQSERLGTAHAVLAARDAMTADRDTLVLFGDTPLVTPETLERMRAALVAGADIVVLGFEAADPTGYGRLITEGYTVTAIREEREASDEEKSITFCNAGVMAFSRGLLPDLLDAIGNDNAKGEYYLTDAIAIARSRGLTTAAVTCAEAEVQGVNTRAQLAAAEAAMQARLRAAALDGGSTMVAPETVFLSRDTRIGQDVLIEPNVVFGPGSSVGDGATVRAFSHIEGASIAAGATVGPYARLRPGSVIGAGARVGNFVEVKAATVEDGAKVNHLTYIGDARVGAGANIGAGTITCNYDGFSKHHTDIGAGAFIGSNTALVAPVTIGDGAYVATGSVITKDVGPDALAFGRARQIEKEGGASRIAARAKLAARKPDSNKSEG</sequence>
<feature type="binding site" evidence="18">
    <location>
        <begin position="376"/>
        <end position="377"/>
    </location>
    <ligand>
        <name>acetyl-CoA</name>
        <dbReference type="ChEBI" id="CHEBI:57288"/>
    </ligand>
</feature>
<dbReference type="NCBIfam" id="TIGR01173">
    <property type="entry name" value="glmU"/>
    <property type="match status" value="1"/>
</dbReference>
<dbReference type="EC" id="2.3.1.157" evidence="18"/>
<comment type="similarity">
    <text evidence="3 18">In the N-terminal section; belongs to the N-acetylglucosamine-1-phosphate uridyltransferase family.</text>
</comment>
<dbReference type="InterPro" id="IPR050065">
    <property type="entry name" value="GlmU-like"/>
</dbReference>
<evidence type="ECO:0000256" key="17">
    <source>
        <dbReference type="ARBA" id="ARBA00049628"/>
    </source>
</evidence>
<comment type="caution">
    <text evidence="18">Lacks conserved residue(s) required for the propagation of feature annotation.</text>
</comment>
<feature type="binding site" evidence="18">
    <location>
        <position position="430"/>
    </location>
    <ligand>
        <name>acetyl-CoA</name>
        <dbReference type="ChEBI" id="CHEBI:57288"/>
    </ligand>
</feature>
<dbReference type="RefSeq" id="WP_261617664.1">
    <property type="nucleotide sequence ID" value="NZ_JALIDZ010000010.1"/>
</dbReference>
<feature type="binding site" evidence="18">
    <location>
        <position position="341"/>
    </location>
    <ligand>
        <name>UDP-N-acetyl-alpha-D-glucosamine</name>
        <dbReference type="ChEBI" id="CHEBI:57705"/>
    </ligand>
</feature>
<dbReference type="GO" id="GO:0071555">
    <property type="term" value="P:cell wall organization"/>
    <property type="evidence" value="ECO:0007669"/>
    <property type="project" value="UniProtKB-KW"/>
</dbReference>
<evidence type="ECO:0000256" key="11">
    <source>
        <dbReference type="ARBA" id="ARBA00022984"/>
    </source>
</evidence>
<feature type="region of interest" description="Linker" evidence="18">
    <location>
        <begin position="237"/>
        <end position="257"/>
    </location>
</feature>
<keyword evidence="11 18" id="KW-0573">Peptidoglycan synthesis</keyword>
<feature type="active site" description="Proton acceptor" evidence="18">
    <location>
        <position position="353"/>
    </location>
</feature>
<dbReference type="InterPro" id="IPR018357">
    <property type="entry name" value="Hexapep_transf_CS"/>
</dbReference>